<keyword evidence="1" id="KW-1133">Transmembrane helix</keyword>
<sequence>MRALGALPAATGAAAMQAVNVTALRPPLMTALFGTAALCLAAAAAVLAGGGPVAPVLAGAAAYLAGAVLVTAGANVPLNEELRRSVPGTPEGDAVWARYLRVWTRWNTLRAVACTGAAAALGSAPFL</sequence>
<comment type="caution">
    <text evidence="2">The sequence shown here is derived from an EMBL/GenBank/DDBJ whole genome shotgun (WGS) entry which is preliminary data.</text>
</comment>
<gene>
    <name evidence="2" type="ORF">GCU54_03450</name>
</gene>
<evidence type="ECO:0000313" key="2">
    <source>
        <dbReference type="EMBL" id="NEM05079.1"/>
    </source>
</evidence>
<dbReference type="EMBL" id="JAAGWE010000007">
    <property type="protein sequence ID" value="NEM05079.1"/>
    <property type="molecule type" value="Genomic_DNA"/>
</dbReference>
<dbReference type="Proteomes" id="UP000471126">
    <property type="component" value="Unassembled WGS sequence"/>
</dbReference>
<organism evidence="2 3">
    <name type="scientific">Geodermatophilus normandii</name>
    <dbReference type="NCBI Taxonomy" id="1137989"/>
    <lineage>
        <taxon>Bacteria</taxon>
        <taxon>Bacillati</taxon>
        <taxon>Actinomycetota</taxon>
        <taxon>Actinomycetes</taxon>
        <taxon>Geodermatophilales</taxon>
        <taxon>Geodermatophilaceae</taxon>
        <taxon>Geodermatophilus</taxon>
    </lineage>
</organism>
<dbReference type="AlphaFoldDB" id="A0A6P0GE24"/>
<reference evidence="2 3" key="1">
    <citation type="submission" date="2019-12" db="EMBL/GenBank/DDBJ databases">
        <title>WGS of CPCC 203550 I12A-02606.</title>
        <authorList>
            <person name="Jiang Z."/>
        </authorList>
    </citation>
    <scope>NUCLEOTIDE SEQUENCE [LARGE SCALE GENOMIC DNA]</scope>
    <source>
        <strain evidence="2 3">I12A-02606</strain>
    </source>
</reference>
<name>A0A6P0GE24_9ACTN</name>
<accession>A0A6P0GE24</accession>
<proteinExistence type="predicted"/>
<evidence type="ECO:0000313" key="3">
    <source>
        <dbReference type="Proteomes" id="UP000471126"/>
    </source>
</evidence>
<dbReference type="InterPro" id="IPR013901">
    <property type="entry name" value="Anthrone_oxy"/>
</dbReference>
<feature type="transmembrane region" description="Helical" evidence="1">
    <location>
        <begin position="56"/>
        <end position="76"/>
    </location>
</feature>
<keyword evidence="1" id="KW-0472">Membrane</keyword>
<feature type="transmembrane region" description="Helical" evidence="1">
    <location>
        <begin position="28"/>
        <end position="49"/>
    </location>
</feature>
<keyword evidence="1" id="KW-0812">Transmembrane</keyword>
<evidence type="ECO:0000256" key="1">
    <source>
        <dbReference type="SAM" id="Phobius"/>
    </source>
</evidence>
<protein>
    <submittedName>
        <fullName evidence="2">DUF1772 domain-containing protein</fullName>
    </submittedName>
</protein>
<dbReference type="Pfam" id="PF08592">
    <property type="entry name" value="Anthrone_oxy"/>
    <property type="match status" value="1"/>
</dbReference>